<dbReference type="PANTHER" id="PTHR13503:SF3">
    <property type="entry name" value="NEGATIVE ELONGATION FACTOR B"/>
    <property type="match status" value="1"/>
</dbReference>
<dbReference type="GO" id="GO:0045892">
    <property type="term" value="P:negative regulation of DNA-templated transcription"/>
    <property type="evidence" value="ECO:0007669"/>
    <property type="project" value="InterPro"/>
</dbReference>
<organism evidence="1 2">
    <name type="scientific">Coemansia aciculifera</name>
    <dbReference type="NCBI Taxonomy" id="417176"/>
    <lineage>
        <taxon>Eukaryota</taxon>
        <taxon>Fungi</taxon>
        <taxon>Fungi incertae sedis</taxon>
        <taxon>Zoopagomycota</taxon>
        <taxon>Kickxellomycotina</taxon>
        <taxon>Kickxellomycetes</taxon>
        <taxon>Kickxellales</taxon>
        <taxon>Kickxellaceae</taxon>
        <taxon>Coemansia</taxon>
    </lineage>
</organism>
<comment type="caution">
    <text evidence="1">The sequence shown here is derived from an EMBL/GenBank/DDBJ whole genome shotgun (WGS) entry which is preliminary data.</text>
</comment>
<dbReference type="PANTHER" id="PTHR13503">
    <property type="entry name" value="NEGATIVE ELONGATION FACTOR COMPLEX MEMBER B"/>
    <property type="match status" value="1"/>
</dbReference>
<evidence type="ECO:0000313" key="2">
    <source>
        <dbReference type="Proteomes" id="UP001140074"/>
    </source>
</evidence>
<gene>
    <name evidence="1" type="ORF">GGH94_001048</name>
</gene>
<reference evidence="1" key="1">
    <citation type="submission" date="2022-07" db="EMBL/GenBank/DDBJ databases">
        <title>Phylogenomic reconstructions and comparative analyses of Kickxellomycotina fungi.</title>
        <authorList>
            <person name="Reynolds N.K."/>
            <person name="Stajich J.E."/>
            <person name="Barry K."/>
            <person name="Grigoriev I.V."/>
            <person name="Crous P."/>
            <person name="Smith M.E."/>
        </authorList>
    </citation>
    <scope>NUCLEOTIDE SEQUENCE</scope>
    <source>
        <strain evidence="1">RSA 476</strain>
    </source>
</reference>
<dbReference type="EMBL" id="JANBUY010000024">
    <property type="protein sequence ID" value="KAJ2867170.1"/>
    <property type="molecule type" value="Genomic_DNA"/>
</dbReference>
<protein>
    <submittedName>
        <fullName evidence="1">Uncharacterized protein</fullName>
    </submittedName>
</protein>
<name>A0A9W8INJ1_9FUNG</name>
<sequence length="673" mass="75179">MLLRQFFSATPFSYFLPMEPSHSAETQYLIGNAGKDSIKRLMSMKRPQLAIKEFGEQNSLDIPAANTIYGLLDSLGHTRWSIHSTVLESVVVAALKQIQGAPLPSDRHFALLAQLRPCLWISRLRHLPLALLAKQPQLPIPLDIRDTILRTPDLYNACDLSIKRQLWLSDALLFKAHMMPLIRQYVDNPELVEMSREIFCECAKARRERPALADIANSIDSELQLYMQTLGMARELFLETFDTALGTLRLDLAMAMHENNFTEVVNNDVCYKLAWSLDVCVTKKMMDDDGVSDLQDYFDDIDPENTPYGDIALIMSSPYVRHLQAQHILSILEEIAPNAEFSARQADLKQPKTMIAMGLSAHTLILANDAAFPKPDRRVTRTFFPDILRFIETAQARDRLLVISPLTSGGNRSKRPRLDLETPVMGAVESGLEPTLEDLDILASSELARQVLYVFLLKRVDNMDLGMLNLWLPTLTQALPRLLELAADDSATETEEVRLRADTDTANPEPKPLPMSATIAAFEFDAFLQSLITQMKKAGFAVAAAVLNSVDQELSQDCCKIDAIQTPLIKLLDRAGRLRHCGHEQTIVFLAECAHALSAEYSSGNSSIKKKESAVYFIFTMAEHAAAHYAVDPAGVANLKSRYERLAAASPRQAFNYRICKANCPNAAKFLTV</sequence>
<dbReference type="AlphaFoldDB" id="A0A9W8INJ1"/>
<accession>A0A9W8INJ1</accession>
<dbReference type="Pfam" id="PF06209">
    <property type="entry name" value="COBRA1"/>
    <property type="match status" value="1"/>
</dbReference>
<dbReference type="GO" id="GO:0005634">
    <property type="term" value="C:nucleus"/>
    <property type="evidence" value="ECO:0007669"/>
    <property type="project" value="InterPro"/>
</dbReference>
<dbReference type="Proteomes" id="UP001140074">
    <property type="component" value="Unassembled WGS sequence"/>
</dbReference>
<keyword evidence="2" id="KW-1185">Reference proteome</keyword>
<dbReference type="InterPro" id="IPR010405">
    <property type="entry name" value="COBRA1"/>
</dbReference>
<proteinExistence type="predicted"/>
<evidence type="ECO:0000313" key="1">
    <source>
        <dbReference type="EMBL" id="KAJ2867170.1"/>
    </source>
</evidence>